<proteinExistence type="predicted"/>
<protein>
    <recommendedName>
        <fullName evidence="4">PilX N-terminal</fullName>
    </recommendedName>
</protein>
<dbReference type="RefSeq" id="WP_139798706.1">
    <property type="nucleotide sequence ID" value="NZ_FWXD01000007.1"/>
</dbReference>
<evidence type="ECO:0000256" key="1">
    <source>
        <dbReference type="SAM" id="Phobius"/>
    </source>
</evidence>
<name>A0A1W1XG03_9NEIS</name>
<reference evidence="2 3" key="1">
    <citation type="submission" date="2017-04" db="EMBL/GenBank/DDBJ databases">
        <authorList>
            <person name="Afonso C.L."/>
            <person name="Miller P.J."/>
            <person name="Scott M.A."/>
            <person name="Spackman E."/>
            <person name="Goraichik I."/>
            <person name="Dimitrov K.M."/>
            <person name="Suarez D.L."/>
            <person name="Swayne D.E."/>
        </authorList>
    </citation>
    <scope>NUCLEOTIDE SEQUENCE [LARGE SCALE GENOMIC DNA]</scope>
    <source>
        <strain evidence="2 3">DSM 23236</strain>
    </source>
</reference>
<keyword evidence="1" id="KW-1133">Transmembrane helix</keyword>
<sequence length="386" mass="39490">MLRARQQSGAATLLGAMVSLLIMTIVMFFISNVTISDSVASVAYVRAARSFNAAEAGVDAIIAQLNADKTNNPASMTYLCSSGYVKSSSGTACQNSSADAGNAYVVAATSLSDAALQYTATLTRTNTNGPITIASTGGFSGCLSSGCTRQQVTTQIALAKFFPASPSDAISTTGPINLNGSGCVQNTSGTGYAIRAGSSVGSTNNLNGSSCTANNGNGTFGASDAFDANLGYMSSVAPATMPDNSGNSYPYFQQMFGRTPNDVWAVKDGTSLPNDSDGTVTAGKIYWLTGAIDLQGGVYGTASSPVIIIVNGSLTMRGNTTINGLLFVWGASDISGNVTVNGSIMDDGAFNKSTGNMTVIYDPNIVSNASNIKGQFTKTAGSWKDF</sequence>
<dbReference type="EMBL" id="FWXD01000007">
    <property type="protein sequence ID" value="SMC22722.1"/>
    <property type="molecule type" value="Genomic_DNA"/>
</dbReference>
<keyword evidence="1" id="KW-0472">Membrane</keyword>
<evidence type="ECO:0000313" key="3">
    <source>
        <dbReference type="Proteomes" id="UP000192761"/>
    </source>
</evidence>
<keyword evidence="3" id="KW-1185">Reference proteome</keyword>
<evidence type="ECO:0000313" key="2">
    <source>
        <dbReference type="EMBL" id="SMC22722.1"/>
    </source>
</evidence>
<evidence type="ECO:0008006" key="4">
    <source>
        <dbReference type="Google" id="ProtNLM"/>
    </source>
</evidence>
<dbReference type="Proteomes" id="UP000192761">
    <property type="component" value="Unassembled WGS sequence"/>
</dbReference>
<accession>A0A1W1XG03</accession>
<gene>
    <name evidence="2" type="ORF">SAMN02745857_01451</name>
</gene>
<feature type="transmembrane region" description="Helical" evidence="1">
    <location>
        <begin position="12"/>
        <end position="30"/>
    </location>
</feature>
<organism evidence="2 3">
    <name type="scientific">Andreprevotia lacus DSM 23236</name>
    <dbReference type="NCBI Taxonomy" id="1121001"/>
    <lineage>
        <taxon>Bacteria</taxon>
        <taxon>Pseudomonadati</taxon>
        <taxon>Pseudomonadota</taxon>
        <taxon>Betaproteobacteria</taxon>
        <taxon>Neisseriales</taxon>
        <taxon>Chitinibacteraceae</taxon>
        <taxon>Andreprevotia</taxon>
    </lineage>
</organism>
<dbReference type="AlphaFoldDB" id="A0A1W1XG03"/>
<dbReference type="STRING" id="1121001.SAMN02745857_01451"/>
<keyword evidence="1" id="KW-0812">Transmembrane</keyword>